<dbReference type="SUPFAM" id="SSF51069">
    <property type="entry name" value="Carbonic anhydrase"/>
    <property type="match status" value="1"/>
</dbReference>
<proteinExistence type="evidence at protein level"/>
<dbReference type="Pfam" id="PF20806">
    <property type="entry name" value="Integrin_A_Ig_3"/>
    <property type="match status" value="1"/>
</dbReference>
<organism evidence="31 32">
    <name type="scientific">Labeo rohita</name>
    <name type="common">Indian major carp</name>
    <name type="synonym">Cyprinus rohita</name>
    <dbReference type="NCBI Taxonomy" id="84645"/>
    <lineage>
        <taxon>Eukaryota</taxon>
        <taxon>Metazoa</taxon>
        <taxon>Chordata</taxon>
        <taxon>Craniata</taxon>
        <taxon>Vertebrata</taxon>
        <taxon>Euteleostomi</taxon>
        <taxon>Actinopterygii</taxon>
        <taxon>Neopterygii</taxon>
        <taxon>Teleostei</taxon>
        <taxon>Ostariophysi</taxon>
        <taxon>Cypriniformes</taxon>
        <taxon>Cyprinidae</taxon>
        <taxon>Labeoninae</taxon>
        <taxon>Labeonini</taxon>
        <taxon>Labeo</taxon>
    </lineage>
</organism>
<feature type="DNA-binding region" description="HMG box" evidence="24">
    <location>
        <begin position="1299"/>
        <end position="1367"/>
    </location>
</feature>
<feature type="repeat" description="FG-GAP" evidence="25">
    <location>
        <begin position="340"/>
        <end position="397"/>
    </location>
</feature>
<evidence type="ECO:0000256" key="25">
    <source>
        <dbReference type="PROSITE-ProRule" id="PRU00803"/>
    </source>
</evidence>
<keyword evidence="16 27" id="KW-0175">Coiled coil</keyword>
<keyword evidence="10" id="KW-0832">Ubl conjugation</keyword>
<evidence type="ECO:0000256" key="9">
    <source>
        <dbReference type="ARBA" id="ARBA00022737"/>
    </source>
</evidence>
<keyword evidence="18 26" id="KW-0472">Membrane</keyword>
<feature type="compositionally biased region" description="Basic and acidic residues" evidence="28">
    <location>
        <begin position="1571"/>
        <end position="1580"/>
    </location>
</feature>
<dbReference type="Pfam" id="PF20805">
    <property type="entry name" value="Integrin_A_Ig_2"/>
    <property type="match status" value="1"/>
</dbReference>
<feature type="repeat" description="FG-GAP" evidence="25">
    <location>
        <begin position="401"/>
        <end position="465"/>
    </location>
</feature>
<dbReference type="PANTHER" id="PTHR23220:SF89">
    <property type="entry name" value="INTEGRIN ALPHA-3"/>
    <property type="match status" value="1"/>
</dbReference>
<dbReference type="GO" id="GO:0005178">
    <property type="term" value="F:integrin binding"/>
    <property type="evidence" value="ECO:0007669"/>
    <property type="project" value="TreeGrafter"/>
</dbReference>
<evidence type="ECO:0000256" key="15">
    <source>
        <dbReference type="ARBA" id="ARBA00023037"/>
    </source>
</evidence>
<evidence type="ECO:0000259" key="29">
    <source>
        <dbReference type="PROSITE" id="PS50118"/>
    </source>
</evidence>
<evidence type="ECO:0000313" key="32">
    <source>
        <dbReference type="Proteomes" id="UP000290572"/>
    </source>
</evidence>
<evidence type="ECO:0000256" key="12">
    <source>
        <dbReference type="ARBA" id="ARBA00022889"/>
    </source>
</evidence>
<keyword evidence="11" id="KW-0156">Chromatin regulator</keyword>
<evidence type="ECO:0000256" key="23">
    <source>
        <dbReference type="ARBA" id="ARBA00079499"/>
    </source>
</evidence>
<dbReference type="GO" id="GO:0033627">
    <property type="term" value="P:cell adhesion mediated by integrin"/>
    <property type="evidence" value="ECO:0007669"/>
    <property type="project" value="TreeGrafter"/>
</dbReference>
<keyword evidence="9" id="KW-0677">Repeat</keyword>
<evidence type="ECO:0000256" key="19">
    <source>
        <dbReference type="ARBA" id="ARBA00023170"/>
    </source>
</evidence>
<evidence type="ECO:0000256" key="21">
    <source>
        <dbReference type="ARBA" id="ARBA00023242"/>
    </source>
</evidence>
<evidence type="ECO:0000256" key="22">
    <source>
        <dbReference type="ARBA" id="ARBA00067740"/>
    </source>
</evidence>
<dbReference type="GO" id="GO:0008305">
    <property type="term" value="C:integrin complex"/>
    <property type="evidence" value="ECO:0007669"/>
    <property type="project" value="InterPro"/>
</dbReference>
<dbReference type="Pfam" id="PF08441">
    <property type="entry name" value="Integrin_A_Ig_1"/>
    <property type="match status" value="1"/>
</dbReference>
<dbReference type="GO" id="GO:0005634">
    <property type="term" value="C:nucleus"/>
    <property type="evidence" value="ECO:0007669"/>
    <property type="project" value="UniProtKB-UniRule"/>
</dbReference>
<feature type="compositionally biased region" description="Low complexity" evidence="28">
    <location>
        <begin position="1550"/>
        <end position="1566"/>
    </location>
</feature>
<evidence type="ECO:0000256" key="16">
    <source>
        <dbReference type="ARBA" id="ARBA00023054"/>
    </source>
</evidence>
<name>A0A498NMV8_LABRO</name>
<dbReference type="PROSITE" id="PS50118">
    <property type="entry name" value="HMG_BOX_2"/>
    <property type="match status" value="1"/>
</dbReference>
<reference evidence="31 32" key="1">
    <citation type="submission" date="2018-03" db="EMBL/GenBank/DDBJ databases">
        <title>Draft genome sequence of Rohu Carp (Labeo rohita).</title>
        <authorList>
            <person name="Das P."/>
            <person name="Kushwaha B."/>
            <person name="Joshi C.G."/>
            <person name="Kumar D."/>
            <person name="Nagpure N.S."/>
            <person name="Sahoo L."/>
            <person name="Das S.P."/>
            <person name="Bit A."/>
            <person name="Patnaik S."/>
            <person name="Meher P.K."/>
            <person name="Jayasankar P."/>
            <person name="Koringa P.G."/>
            <person name="Patel N.V."/>
            <person name="Hinsu A.T."/>
            <person name="Kumar R."/>
            <person name="Pandey M."/>
            <person name="Agarwal S."/>
            <person name="Srivastava S."/>
            <person name="Singh M."/>
            <person name="Iquebal M.A."/>
            <person name="Jaiswal S."/>
            <person name="Angadi U.B."/>
            <person name="Kumar N."/>
            <person name="Raza M."/>
            <person name="Shah T.M."/>
            <person name="Rai A."/>
            <person name="Jena J.K."/>
        </authorList>
    </citation>
    <scope>NUCLEOTIDE SEQUENCE [LARGE SCALE GENOMIC DNA]</scope>
    <source>
        <strain evidence="31">DASCIFA01</strain>
        <tissue evidence="31">Testis</tissue>
    </source>
</reference>
<dbReference type="Gene3D" id="2.60.40.1530">
    <property type="entry name" value="ntegrin, alpha v. Chain A, domain 4"/>
    <property type="match status" value="1"/>
</dbReference>
<keyword evidence="21 24" id="KW-0539">Nucleus</keyword>
<evidence type="ECO:0000259" key="30">
    <source>
        <dbReference type="PROSITE" id="PS51144"/>
    </source>
</evidence>
<dbReference type="SUPFAM" id="SSF69318">
    <property type="entry name" value="Integrin alpha N-terminal domain"/>
    <property type="match status" value="1"/>
</dbReference>
<comment type="similarity">
    <text evidence="3 26">Belongs to the integrin alpha chain family.</text>
</comment>
<feature type="region of interest" description="Disordered" evidence="28">
    <location>
        <begin position="804"/>
        <end position="840"/>
    </location>
</feature>
<dbReference type="FunFam" id="1.10.30.10:FF:000011">
    <property type="entry name" value="Putative SWI/SNF-related matrix-associated actin-dependent regulator of chromatin subfamily E member 1"/>
    <property type="match status" value="1"/>
</dbReference>
<keyword evidence="6" id="KW-0597">Phosphoprotein</keyword>
<dbReference type="GO" id="GO:0007160">
    <property type="term" value="P:cell-matrix adhesion"/>
    <property type="evidence" value="ECO:0007669"/>
    <property type="project" value="TreeGrafter"/>
</dbReference>
<evidence type="ECO:0000256" key="20">
    <source>
        <dbReference type="ARBA" id="ARBA00023180"/>
    </source>
</evidence>
<keyword evidence="15 26" id="KW-0401">Integrin</keyword>
<feature type="compositionally biased region" description="Basic and acidic residues" evidence="28">
    <location>
        <begin position="1529"/>
        <end position="1549"/>
    </location>
</feature>
<evidence type="ECO:0007829" key="33">
    <source>
        <dbReference type="PeptideAtlas" id="A0A498NMV8"/>
    </source>
</evidence>
<evidence type="ECO:0000256" key="28">
    <source>
        <dbReference type="SAM" id="MobiDB-lite"/>
    </source>
</evidence>
<dbReference type="Gene3D" id="2.130.10.130">
    <property type="entry name" value="Integrin alpha, N-terminal"/>
    <property type="match status" value="1"/>
</dbReference>
<keyword evidence="13" id="KW-0524">Neurogenesis</keyword>
<dbReference type="InterPro" id="IPR048285">
    <property type="entry name" value="Integrin_alpha_Ig-like_2"/>
</dbReference>
<evidence type="ECO:0000256" key="13">
    <source>
        <dbReference type="ARBA" id="ARBA00022902"/>
    </source>
</evidence>
<evidence type="ECO:0000256" key="8">
    <source>
        <dbReference type="ARBA" id="ARBA00022729"/>
    </source>
</evidence>
<dbReference type="SMART" id="SM01057">
    <property type="entry name" value="Carb_anhydrase"/>
    <property type="match status" value="1"/>
</dbReference>
<dbReference type="InterPro" id="IPR009071">
    <property type="entry name" value="HMG_box_dom"/>
</dbReference>
<dbReference type="PROSITE" id="PS51144">
    <property type="entry name" value="ALPHA_CA_2"/>
    <property type="match status" value="1"/>
</dbReference>
<dbReference type="Gene3D" id="1.10.30.10">
    <property type="entry name" value="High mobility group box domain"/>
    <property type="match status" value="1"/>
</dbReference>
<dbReference type="InterPro" id="IPR000413">
    <property type="entry name" value="Integrin_alpha"/>
</dbReference>
<dbReference type="InterPro" id="IPR048286">
    <property type="entry name" value="Integrin_alpha_Ig-like_3"/>
</dbReference>
<dbReference type="GO" id="GO:0050900">
    <property type="term" value="P:leukocyte migration"/>
    <property type="evidence" value="ECO:0007669"/>
    <property type="project" value="TreeGrafter"/>
</dbReference>
<dbReference type="InterPro" id="IPR013649">
    <property type="entry name" value="Integrin_alpha_Ig-like_1"/>
</dbReference>
<dbReference type="InterPro" id="IPR036910">
    <property type="entry name" value="HMG_box_dom_sf"/>
</dbReference>
<dbReference type="Pfam" id="PF01839">
    <property type="entry name" value="FG-GAP"/>
    <property type="match status" value="2"/>
</dbReference>
<keyword evidence="14 26" id="KW-1133">Transmembrane helix</keyword>
<dbReference type="GO" id="GO:0007229">
    <property type="term" value="P:integrin-mediated signaling pathway"/>
    <property type="evidence" value="ECO:0007669"/>
    <property type="project" value="UniProtKB-KW"/>
</dbReference>
<evidence type="ECO:0000256" key="1">
    <source>
        <dbReference type="ARBA" id="ARBA00002258"/>
    </source>
</evidence>
<feature type="coiled-coil region" evidence="27">
    <location>
        <begin position="1457"/>
        <end position="1491"/>
    </location>
</feature>
<evidence type="ECO:0000256" key="26">
    <source>
        <dbReference type="RuleBase" id="RU003762"/>
    </source>
</evidence>
<dbReference type="PROSITE" id="PS00242">
    <property type="entry name" value="INTEGRIN_ALPHA"/>
    <property type="match status" value="1"/>
</dbReference>
<dbReference type="PANTHER" id="PTHR23220">
    <property type="entry name" value="INTEGRIN ALPHA"/>
    <property type="match status" value="1"/>
</dbReference>
<dbReference type="GO" id="GO:0006325">
    <property type="term" value="P:chromatin organization"/>
    <property type="evidence" value="ECO:0007669"/>
    <property type="project" value="UniProtKB-KW"/>
</dbReference>
<dbReference type="STRING" id="84645.A0A498NMV8"/>
<dbReference type="SMART" id="SM00191">
    <property type="entry name" value="Int_alpha"/>
    <property type="match status" value="5"/>
</dbReference>
<dbReference type="InterPro" id="IPR028994">
    <property type="entry name" value="Integrin_alpha_N"/>
</dbReference>
<feature type="compositionally biased region" description="Basic and acidic residues" evidence="28">
    <location>
        <begin position="804"/>
        <end position="817"/>
    </location>
</feature>
<keyword evidence="12 26" id="KW-0130">Cell adhesion</keyword>
<feature type="compositionally biased region" description="Basic and acidic residues" evidence="28">
    <location>
        <begin position="1646"/>
        <end position="1655"/>
    </location>
</feature>
<evidence type="ECO:0000256" key="10">
    <source>
        <dbReference type="ARBA" id="ARBA00022843"/>
    </source>
</evidence>
<dbReference type="Pfam" id="PF00194">
    <property type="entry name" value="Carb_anhydrase"/>
    <property type="match status" value="1"/>
</dbReference>
<gene>
    <name evidence="31" type="ORF">ROHU_015860</name>
</gene>
<dbReference type="GO" id="GO:0098609">
    <property type="term" value="P:cell-cell adhesion"/>
    <property type="evidence" value="ECO:0007669"/>
    <property type="project" value="TreeGrafter"/>
</dbReference>
<dbReference type="EMBL" id="QBIY01011302">
    <property type="protein sequence ID" value="RXN33106.1"/>
    <property type="molecule type" value="Genomic_DNA"/>
</dbReference>
<dbReference type="Proteomes" id="UP000290572">
    <property type="component" value="Unassembled WGS sequence"/>
</dbReference>
<dbReference type="InterPro" id="IPR032695">
    <property type="entry name" value="Integrin_dom_sf"/>
</dbReference>
<comment type="function">
    <text evidence="1">Does not have a catalytic activity.</text>
</comment>
<evidence type="ECO:0000256" key="18">
    <source>
        <dbReference type="ARBA" id="ARBA00023136"/>
    </source>
</evidence>
<dbReference type="SUPFAM" id="SSF47095">
    <property type="entry name" value="HMG-box"/>
    <property type="match status" value="1"/>
</dbReference>
<evidence type="ECO:0000256" key="4">
    <source>
        <dbReference type="ARBA" id="ARBA00022481"/>
    </source>
</evidence>
<evidence type="ECO:0000256" key="17">
    <source>
        <dbReference type="ARBA" id="ARBA00023125"/>
    </source>
</evidence>
<comment type="caution">
    <text evidence="31">The sequence shown here is derived from an EMBL/GenBank/DDBJ whole genome shotgun (WGS) entry which is preliminary data.</text>
</comment>
<dbReference type="CDD" id="cd03121">
    <property type="entry name" value="alpha_CARP_X_XI_like"/>
    <property type="match status" value="1"/>
</dbReference>
<keyword evidence="32" id="KW-1185">Reference proteome</keyword>
<keyword evidence="5" id="KW-1017">Isopeptide bond</keyword>
<keyword evidence="7 26" id="KW-0812">Transmembrane</keyword>
<dbReference type="GO" id="GO:0009897">
    <property type="term" value="C:external side of plasma membrane"/>
    <property type="evidence" value="ECO:0007669"/>
    <property type="project" value="TreeGrafter"/>
</dbReference>
<evidence type="ECO:0000256" key="2">
    <source>
        <dbReference type="ARBA" id="ARBA00004479"/>
    </source>
</evidence>
<dbReference type="GO" id="GO:0007399">
    <property type="term" value="P:nervous system development"/>
    <property type="evidence" value="ECO:0007669"/>
    <property type="project" value="UniProtKB-KW"/>
</dbReference>
<evidence type="ECO:0000256" key="27">
    <source>
        <dbReference type="SAM" id="Coils"/>
    </source>
</evidence>
<dbReference type="InterPro" id="IPR013517">
    <property type="entry name" value="FG-GAP"/>
</dbReference>
<feature type="compositionally biased region" description="Low complexity" evidence="28">
    <location>
        <begin position="1624"/>
        <end position="1636"/>
    </location>
</feature>
<dbReference type="SUPFAM" id="SSF69179">
    <property type="entry name" value="Integrin domains"/>
    <property type="match status" value="3"/>
</dbReference>
<dbReference type="InterPro" id="IPR041878">
    <property type="entry name" value="Alpha_CARP_X/XI"/>
</dbReference>
<evidence type="ECO:0000313" key="31">
    <source>
        <dbReference type="EMBL" id="RXN33106.1"/>
    </source>
</evidence>
<keyword evidence="8" id="KW-0732">Signal</keyword>
<evidence type="ECO:0000256" key="5">
    <source>
        <dbReference type="ARBA" id="ARBA00022499"/>
    </source>
</evidence>
<comment type="subcellular location">
    <subcellularLocation>
        <location evidence="2 26">Membrane</location>
        <topology evidence="2 26">Single-pass type I membrane protein</topology>
    </subcellularLocation>
</comment>
<keyword evidence="20" id="KW-0325">Glycoprotein</keyword>
<dbReference type="PROSITE" id="PS51470">
    <property type="entry name" value="FG_GAP"/>
    <property type="match status" value="3"/>
</dbReference>
<evidence type="ECO:0000256" key="11">
    <source>
        <dbReference type="ARBA" id="ARBA00022853"/>
    </source>
</evidence>
<accession>A0A498NMV8</accession>
<dbReference type="InterPro" id="IPR013519">
    <property type="entry name" value="Int_alpha_beta-p"/>
</dbReference>
<feature type="repeat" description="FG-GAP" evidence="25">
    <location>
        <begin position="278"/>
        <end position="339"/>
    </location>
</feature>
<protein>
    <recommendedName>
        <fullName evidence="22">SWI/SNF-related matrix-associated actin-dependent regulator of chromatin subfamily E member 1</fullName>
    </recommendedName>
    <alternativeName>
        <fullName evidence="23">BRG1-associated factor 57</fullName>
    </alternativeName>
</protein>
<feature type="domain" description="Alpha-carbonic anhydrase" evidence="30">
    <location>
        <begin position="992"/>
        <end position="1281"/>
    </location>
</feature>
<dbReference type="InterPro" id="IPR036398">
    <property type="entry name" value="CA_dom_sf"/>
</dbReference>
<dbReference type="Pfam" id="PF00505">
    <property type="entry name" value="HMG_box"/>
    <property type="match status" value="1"/>
</dbReference>
<dbReference type="PRINTS" id="PR01185">
    <property type="entry name" value="INTEGRINA"/>
</dbReference>
<feature type="compositionally biased region" description="Basic and acidic residues" evidence="28">
    <location>
        <begin position="1386"/>
        <end position="1401"/>
    </location>
</feature>
<dbReference type="CDD" id="cd21983">
    <property type="entry name" value="HMG-box_SMARCE1"/>
    <property type="match status" value="1"/>
</dbReference>
<keyword evidence="4" id="KW-0488">Methylation</keyword>
<keyword evidence="19 26" id="KW-0675">Receptor</keyword>
<sequence length="1655" mass="182515">MSAARCCQAFNLDVRFPVVKEGKTAGSLFGLSVALHEQVVKEKRHLLLVGAPKEKAELGVLANETGDVYACPITADRNDCRRLNLLKSNSDDISDTKDPGVDGMWLGVSIASQSQPGGRVLACGHRYIRTFESNFRMIGKCYVRGNDLQYDSTDSQWQSNSEICNPRDDQTNEGMCLAGMSAAITQTEIFLGAPGCFNWQGNTFSVWYNPEDEFDEVRSKVPDIKRGNIYIGYSLAVTQDVLSKDKDTVVTGAPRDEAIGSVTLGEVIKKGSGTGEVQIKSSVLGEQVGSYFGSSIAVVDLNNDGWKDLIVGAPFYFDRKKDEGGAVYVYMNQNGSFGRKADVVLTGPKGSAFGMAVVAIGDVNQDGFQDFAVGAPYHSTGRGRVSIWMGNKTGISQKPSQVIEGKDIPGGGFQTFGYSISGGMDVDTNSYPDIAVGSLDDRVVVLSIEAKVCFSYTFSTGSATSQKSITLQYTVEADQQSSRSPRVRFLDNKDGKYTGKMSVNPSGDCHSLKLDLVSKTVKDKVAPIVFLLSVSLVEPPPSGGQTLEDLSAFPVISQKSALTSKTEIHIQKACGSDNKCESNLQMTAAFTDEQNKPFPTQDGHQVFSYTTDKKKLKLMVSVSNVPSQDRKGEDAYFAVLNVTIPTSLSFSSINPKNLNVELSPGVPYLLCTLGDPFKSNQRVEIEITFETTGITIDMLEFQTELQLSTPQPSECRTEFSGKVIGESAMKSTSDIGSPVEFNLTVSLPGKPLGNLGSLEVVFQWPYAVANQKWLLYLTEIQMTGTSKPFCVPENNIVNPLKLTVSERKTTRRKRDESSSESEQSEPQALPNPRAVQRKPPANLNCDTGSALCQTFTCPLLGMDTSAILTVRARVWNSTMLEDYNGVRVHVAGSATLSLKTDKPTIKMSNYTREFTVAIEPAEAEELKYEVPLWIIIVSALAGVILLGLIVILLWKSGFFKRAAYFRTMPKYQGVKICKKEQYQPVSSKLHDGWWAYKDVVQGSFIPVPSFWGLVNTAWNLCAIGKRQSPVNIETSRMIFDPFLNPLRLNAGQRKLGCICFIIPTSAVAPVNQVSGTMYNTGRHVSLRPDKSHLVNISGGPLSYSYRLEEIRLHFGAEDSRGSEHLLNGQAFPGEVQLIHYNQDLYLNYSDAVRSPNGIAVVSIFMKISEPTNVFLNRMLSRETITRITYKHDAYLLMGLDIEELYPETSRFITYEGSITIPPCLETATWILMNKPIYISQIEQMPTTPGFVGYNPYSHLAYNNYRLGGNPGGNNRPAWASFLLPQNSSGITVPKPPKPPDKPLMPYMRYSRKVWDQVKASNPDLKLWEIGKIIGGMWRDLTDEEKQDYLNEYEAEKIEYNDSLKAYHNSPAYLAYVNAKNRAEAALEEESRQRQSRLDKGEPYMSIQPAEDPDDYDDGFSMKHIAAARFQRNHRLISDILSEVVVPDVRSVVTTARMQVLKRQVQSLMVHQRKLEAELLQIEDRHQEKKRRFLESTDSFNNELKRLCSLKVEVDMEKLAADMAAAEEAARRRAEEREREAAEQVERAAQEEQQPAAGAQANANPEQTSASEAKDGEDKPTPMETESLAEASEGSQEAEQGTPAAAGDKPAQPEPAEGATDEGTSDSTAPSESSSGPPAEPQASDTPEERLPTQPQ</sequence>
<feature type="region of interest" description="Disordered" evidence="28">
    <location>
        <begin position="1529"/>
        <end position="1655"/>
    </location>
</feature>
<dbReference type="Gene3D" id="3.10.200.10">
    <property type="entry name" value="Alpha carbonic anhydrase"/>
    <property type="match status" value="1"/>
</dbReference>
<evidence type="ECO:0000256" key="3">
    <source>
        <dbReference type="ARBA" id="ARBA00008054"/>
    </source>
</evidence>
<evidence type="ECO:0000256" key="14">
    <source>
        <dbReference type="ARBA" id="ARBA00022989"/>
    </source>
</evidence>
<evidence type="ECO:0000256" key="6">
    <source>
        <dbReference type="ARBA" id="ARBA00022553"/>
    </source>
</evidence>
<feature type="domain" description="HMG box" evidence="29">
    <location>
        <begin position="1299"/>
        <end position="1367"/>
    </location>
</feature>
<evidence type="ECO:0000256" key="24">
    <source>
        <dbReference type="PROSITE-ProRule" id="PRU00267"/>
    </source>
</evidence>
<keyword evidence="33" id="KW-1267">Proteomics identification</keyword>
<dbReference type="GO" id="GO:0003677">
    <property type="term" value="F:DNA binding"/>
    <property type="evidence" value="ECO:0007669"/>
    <property type="project" value="UniProtKB-UniRule"/>
</dbReference>
<dbReference type="InterPro" id="IPR018184">
    <property type="entry name" value="Integrin_alpha_C_CS"/>
</dbReference>
<dbReference type="Gene3D" id="1.20.5.930">
    <property type="entry name" value="Bicelle-embedded integrin alpha(iib) transmembrane segment"/>
    <property type="match status" value="1"/>
</dbReference>
<dbReference type="SMART" id="SM00398">
    <property type="entry name" value="HMG"/>
    <property type="match status" value="1"/>
</dbReference>
<evidence type="ECO:0000256" key="7">
    <source>
        <dbReference type="ARBA" id="ARBA00022692"/>
    </source>
</evidence>
<feature type="compositionally biased region" description="Low complexity" evidence="28">
    <location>
        <begin position="1585"/>
        <end position="1600"/>
    </location>
</feature>
<feature type="transmembrane region" description="Helical" evidence="26">
    <location>
        <begin position="932"/>
        <end position="954"/>
    </location>
</feature>
<keyword evidence="17 24" id="KW-0238">DNA-binding</keyword>
<feature type="region of interest" description="Disordered" evidence="28">
    <location>
        <begin position="1386"/>
        <end position="1412"/>
    </location>
</feature>
<dbReference type="Gene3D" id="2.60.40.1460">
    <property type="entry name" value="Integrin domains. Chain A, domain 2"/>
    <property type="match status" value="1"/>
</dbReference>
<dbReference type="InterPro" id="IPR001148">
    <property type="entry name" value="CA_dom"/>
</dbReference>